<proteinExistence type="predicted"/>
<comment type="caution">
    <text evidence="2">The sequence shown here is derived from an EMBL/GenBank/DDBJ whole genome shotgun (WGS) entry which is preliminary data.</text>
</comment>
<sequence>MFRLLVGAVFGLVFLVSSQAHAVNWGALKDDGCKSTGFRQFSAILWNIPRGANWEAACAQTPVLDWGPPTRCKNTVFNMWGEWDRPDPQCF</sequence>
<feature type="chain" id="PRO_5026699291" evidence="1">
    <location>
        <begin position="23"/>
        <end position="91"/>
    </location>
</feature>
<evidence type="ECO:0000313" key="2">
    <source>
        <dbReference type="EMBL" id="MRG93416.1"/>
    </source>
</evidence>
<accession>A0A6N7PRH3</accession>
<dbReference type="EMBL" id="WJIE01000004">
    <property type="protein sequence ID" value="MRG93416.1"/>
    <property type="molecule type" value="Genomic_DNA"/>
</dbReference>
<dbReference type="Proteomes" id="UP000440224">
    <property type="component" value="Unassembled WGS sequence"/>
</dbReference>
<reference evidence="2 3" key="1">
    <citation type="submission" date="2019-10" db="EMBL/GenBank/DDBJ databases">
        <title>A soil myxobacterium in the family Polyangiaceae.</title>
        <authorList>
            <person name="Li Y."/>
            <person name="Wang J."/>
        </authorList>
    </citation>
    <scope>NUCLEOTIDE SEQUENCE [LARGE SCALE GENOMIC DNA]</scope>
    <source>
        <strain evidence="2 3">DSM 14734</strain>
    </source>
</reference>
<dbReference type="RefSeq" id="WP_153820251.1">
    <property type="nucleotide sequence ID" value="NZ_WJIE01000004.1"/>
</dbReference>
<keyword evidence="1" id="KW-0732">Signal</keyword>
<name>A0A6N7PRH3_9BACT</name>
<protein>
    <submittedName>
        <fullName evidence="2">Uncharacterized protein</fullName>
    </submittedName>
</protein>
<keyword evidence="3" id="KW-1185">Reference proteome</keyword>
<organism evidence="2 3">
    <name type="scientific">Polyangium spumosum</name>
    <dbReference type="NCBI Taxonomy" id="889282"/>
    <lineage>
        <taxon>Bacteria</taxon>
        <taxon>Pseudomonadati</taxon>
        <taxon>Myxococcota</taxon>
        <taxon>Polyangia</taxon>
        <taxon>Polyangiales</taxon>
        <taxon>Polyangiaceae</taxon>
        <taxon>Polyangium</taxon>
    </lineage>
</organism>
<feature type="signal peptide" evidence="1">
    <location>
        <begin position="1"/>
        <end position="22"/>
    </location>
</feature>
<evidence type="ECO:0000256" key="1">
    <source>
        <dbReference type="SAM" id="SignalP"/>
    </source>
</evidence>
<dbReference type="AlphaFoldDB" id="A0A6N7PRH3"/>
<gene>
    <name evidence="2" type="ORF">GF068_16070</name>
</gene>
<evidence type="ECO:0000313" key="3">
    <source>
        <dbReference type="Proteomes" id="UP000440224"/>
    </source>
</evidence>
<dbReference type="OrthoDB" id="5521104at2"/>